<dbReference type="NCBIfam" id="TIGR02675">
    <property type="entry name" value="tape_meas_nterm"/>
    <property type="match status" value="1"/>
</dbReference>
<dbReference type="HOGENOM" id="CLU_302987_0_0_5"/>
<keyword evidence="4" id="KW-1185">Reference proteome</keyword>
<feature type="compositionally biased region" description="Polar residues" evidence="1">
    <location>
        <begin position="545"/>
        <end position="554"/>
    </location>
</feature>
<dbReference type="Proteomes" id="UP000001492">
    <property type="component" value="Chromosome 1"/>
</dbReference>
<sequence>MAVKDTEALLLQLAVDMRQSQRELTKLRDMTDRRLNEMEKSALKSTAALANIMERGGRDVTEAFRRGLGGIAGVLASTFSAQQVIAYADSYTGLQNRLRAAGLEGERMKAVEDALYDSANRNGLQVNATAELYQRASLSRQRLGASEDELLQLVSGTAAALKVQGTSAEAASGPLLQLGQVLSGTKVQAEEYNSLIDGLPVVLQAAAKGSERFGGDVAKLTGLVKDGKVTSQEFFRALLNGFPAIEKQADSAVVTVAGSLQTLNNQLGRYVGQTDQGLSATQRMAQVITLLANNLDVVVQAGMVAVAIVGTRWVVATTAATASNLRYQFSLLSMAAAQQGVTRSSILATTAVAGLNSALSFFGGPIGVAILAVAAAISYGAVETAKYEQAVNKAENAVRGYRIEQENAAKAAKEAGKEKSEFVSSIPSDIANLAALTGQVDKLGEAWFQVAAQARIAAIEQAKTRANDARNNAKVLKEAAAKSEGSDRITGAPLSLGGVAPAAAMGQFNSSKYVSQRTKQLRDAANVAQQAADTAEAEVARLQTEKVTPVSSPKTYAPTGGTNKADDAKAAAAEAKRIELAQEDLRLEEAIAKAKAGADAKAIKTAEDAQRLVQLRRQYEAAGYADAEKRAETHLGYERQALALIESREKTEKWIADIIDASQRAGEEYRQKQAQAAALVADELNLRIRIAQLSGDDKALKLAERELYIHQRIAELKDLKPNATEAQNTAQATREADQMETARKYGEARQMFGQAFSEGIRAAATGDLAGFLENMVGSAAERALQKAGEQLYDLVFGAGQELAMATTTGTAQGAAQGAAAATAIVTASATGAATMSAAIISAGQIAGTAMAAQIATASAASGGGDAVSKLLSSLTSFEGGGYTGSGVRAGGLDGKGGRLTMIHPKEIVHDLTKPPPPASAFRRAQIPTVQNFNINAAGAIMASDIVEDIQRTGAKAALTGAQGGAQLAQTNQMQRTRRQLGKR</sequence>
<dbReference type="InterPro" id="IPR013491">
    <property type="entry name" value="Tape_meas_N"/>
</dbReference>
<evidence type="ECO:0000313" key="3">
    <source>
        <dbReference type="EMBL" id="ADU12039.1"/>
    </source>
</evidence>
<proteinExistence type="predicted"/>
<feature type="domain" description="Tape measure protein N-terminal" evidence="2">
    <location>
        <begin position="82"/>
        <end position="276"/>
    </location>
</feature>
<dbReference type="EMBL" id="CP002395">
    <property type="protein sequence ID" value="ADU12039.1"/>
    <property type="molecule type" value="Genomic_DNA"/>
</dbReference>
<organism evidence="3 4">
    <name type="scientific">Asticcacaulis excentricus (strain ATCC 15261 / DSM 4724 / KCTC 12464 / NCIMB 9791 / VKM B-1370 / CB 48)</name>
    <dbReference type="NCBI Taxonomy" id="573065"/>
    <lineage>
        <taxon>Bacteria</taxon>
        <taxon>Pseudomonadati</taxon>
        <taxon>Pseudomonadota</taxon>
        <taxon>Alphaproteobacteria</taxon>
        <taxon>Caulobacterales</taxon>
        <taxon>Caulobacteraceae</taxon>
        <taxon>Asticcacaulis</taxon>
    </lineage>
</organism>
<gene>
    <name evidence="3" type="ordered locus">Astex_0341</name>
</gene>
<dbReference type="Pfam" id="PF20155">
    <property type="entry name" value="TMP_3"/>
    <property type="match status" value="1"/>
</dbReference>
<evidence type="ECO:0000259" key="2">
    <source>
        <dbReference type="Pfam" id="PF20155"/>
    </source>
</evidence>
<evidence type="ECO:0000313" key="4">
    <source>
        <dbReference type="Proteomes" id="UP000001492"/>
    </source>
</evidence>
<reference evidence="4" key="1">
    <citation type="submission" date="2010-12" db="EMBL/GenBank/DDBJ databases">
        <title>Complete sequence of chromosome 1 of Asticcacaulis excentricus CB 48.</title>
        <authorList>
            <consortium name="US DOE Joint Genome Institute"/>
            <person name="Lucas S."/>
            <person name="Copeland A."/>
            <person name="Lapidus A."/>
            <person name="Cheng J.-F."/>
            <person name="Bruce D."/>
            <person name="Goodwin L."/>
            <person name="Pitluck S."/>
            <person name="Teshima H."/>
            <person name="Davenport K."/>
            <person name="Detter J.C."/>
            <person name="Han C."/>
            <person name="Tapia R."/>
            <person name="Land M."/>
            <person name="Hauser L."/>
            <person name="Jeffries C."/>
            <person name="Kyrpides N."/>
            <person name="Ivanova N."/>
            <person name="Ovchinnikova G."/>
            <person name="Brun Y.V."/>
            <person name="Woyke T."/>
        </authorList>
    </citation>
    <scope>NUCLEOTIDE SEQUENCE [LARGE SCALE GENOMIC DNA]</scope>
    <source>
        <strain evidence="4">ATCC 15261 / DSM 4724 / KCTC 12464 / NCIMB 9791 / VKM B-1370 / CB 48</strain>
    </source>
</reference>
<dbReference type="STRING" id="573065.Astex_0341"/>
<protein>
    <submittedName>
        <fullName evidence="3">Phage tape measure protein</fullName>
    </submittedName>
</protein>
<dbReference type="KEGG" id="aex:Astex_0341"/>
<dbReference type="eggNOG" id="COG5281">
    <property type="taxonomic scope" value="Bacteria"/>
</dbReference>
<name>E8RPR2_ASTEC</name>
<dbReference type="AlphaFoldDB" id="E8RPR2"/>
<accession>E8RPR2</accession>
<dbReference type="RefSeq" id="WP_013477873.1">
    <property type="nucleotide sequence ID" value="NC_014816.1"/>
</dbReference>
<feature type="region of interest" description="Disordered" evidence="1">
    <location>
        <begin position="542"/>
        <end position="568"/>
    </location>
</feature>
<evidence type="ECO:0000256" key="1">
    <source>
        <dbReference type="SAM" id="MobiDB-lite"/>
    </source>
</evidence>